<keyword evidence="3" id="KW-1185">Reference proteome</keyword>
<dbReference type="PANTHER" id="PTHR35525:SF3">
    <property type="entry name" value="BLL6575 PROTEIN"/>
    <property type="match status" value="1"/>
</dbReference>
<dbReference type="Proteomes" id="UP000183015">
    <property type="component" value="Unassembled WGS sequence"/>
</dbReference>
<gene>
    <name evidence="2" type="ORF">SAMN05414137_11122</name>
</gene>
<organism evidence="2 3">
    <name type="scientific">Streptacidiphilus jiangxiensis</name>
    <dbReference type="NCBI Taxonomy" id="235985"/>
    <lineage>
        <taxon>Bacteria</taxon>
        <taxon>Bacillati</taxon>
        <taxon>Actinomycetota</taxon>
        <taxon>Actinomycetes</taxon>
        <taxon>Kitasatosporales</taxon>
        <taxon>Streptomycetaceae</taxon>
        <taxon>Streptacidiphilus</taxon>
    </lineage>
</organism>
<dbReference type="SUPFAM" id="SSF160904">
    <property type="entry name" value="Jann2411-like"/>
    <property type="match status" value="1"/>
</dbReference>
<dbReference type="PANTHER" id="PTHR35525">
    <property type="entry name" value="BLL6575 PROTEIN"/>
    <property type="match status" value="1"/>
</dbReference>
<evidence type="ECO:0000259" key="1">
    <source>
        <dbReference type="Pfam" id="PF11706"/>
    </source>
</evidence>
<dbReference type="EMBL" id="FOAZ01000011">
    <property type="protein sequence ID" value="SEL64712.1"/>
    <property type="molecule type" value="Genomic_DNA"/>
</dbReference>
<dbReference type="Pfam" id="PF11706">
    <property type="entry name" value="zf-CGNR"/>
    <property type="match status" value="1"/>
</dbReference>
<dbReference type="AlphaFoldDB" id="A0A1H7RWW6"/>
<evidence type="ECO:0000313" key="2">
    <source>
        <dbReference type="EMBL" id="SEL64712.1"/>
    </source>
</evidence>
<reference evidence="3" key="1">
    <citation type="submission" date="2016-10" db="EMBL/GenBank/DDBJ databases">
        <authorList>
            <person name="Varghese N."/>
        </authorList>
    </citation>
    <scope>NUCLEOTIDE SEQUENCE [LARGE SCALE GENOMIC DNA]</scope>
    <source>
        <strain evidence="3">DSM 45096 / BCRC 16803 / CGMCC 4.1857 / CIP 109030 / JCM 12277 / KCTC 19219 / NBRC 100920 / 33214</strain>
    </source>
</reference>
<dbReference type="InterPro" id="IPR021005">
    <property type="entry name" value="Znf_CGNR"/>
</dbReference>
<dbReference type="eggNOG" id="COG5516">
    <property type="taxonomic scope" value="Bacteria"/>
</dbReference>
<name>A0A1H7RWW6_STRJI</name>
<sequence>MTTTGKRATTGVLTGSREPLAVEFANTLYAVRGRQRDGIATPDQLAAWLSEHAAALGAGEDEPLTVAQPTTAEVADFVALRDAVRGLIRAAAGEDEVREADVTGVNAAAAIAPVWPVLRHGEDGFSSVEATDHPRLPAALAALARSAVGLLTGPTRTDLRACHGPGCVLFFVKDHPRREWCGAPCGNRARAARHYQRHREG</sequence>
<dbReference type="Pfam" id="PF07336">
    <property type="entry name" value="ABATE"/>
    <property type="match status" value="1"/>
</dbReference>
<dbReference type="Gene3D" id="1.10.3300.10">
    <property type="entry name" value="Jann2411-like domain"/>
    <property type="match status" value="1"/>
</dbReference>
<evidence type="ECO:0000313" key="3">
    <source>
        <dbReference type="Proteomes" id="UP000183015"/>
    </source>
</evidence>
<proteinExistence type="predicted"/>
<dbReference type="STRING" id="235985.SAMN05414137_11122"/>
<protein>
    <submittedName>
        <fullName evidence="2">Conserved protein containing a Zn-ribbon-like motif, possibly RNA-binding</fullName>
    </submittedName>
</protein>
<dbReference type="OrthoDB" id="3211108at2"/>
<dbReference type="InterPro" id="IPR023286">
    <property type="entry name" value="ABATE_dom_sf"/>
</dbReference>
<dbReference type="InterPro" id="IPR010852">
    <property type="entry name" value="ABATE"/>
</dbReference>
<dbReference type="RefSeq" id="WP_042448935.1">
    <property type="nucleotide sequence ID" value="NZ_BBPN01000015.1"/>
</dbReference>
<accession>A0A1H7RWW6</accession>
<feature type="domain" description="Zinc finger CGNR" evidence="1">
    <location>
        <begin position="159"/>
        <end position="198"/>
    </location>
</feature>